<evidence type="ECO:0000256" key="2">
    <source>
        <dbReference type="SAM" id="MobiDB-lite"/>
    </source>
</evidence>
<evidence type="ECO:0000313" key="4">
    <source>
        <dbReference type="Proteomes" id="UP000003195"/>
    </source>
</evidence>
<reference evidence="3 4" key="1">
    <citation type="submission" date="2010-08" db="EMBL/GenBank/DDBJ databases">
        <authorList>
            <person name="Weinstock G."/>
            <person name="Sodergren E."/>
            <person name="Clifton S."/>
            <person name="Fulton L."/>
            <person name="Fulton B."/>
            <person name="Courtney L."/>
            <person name="Fronick C."/>
            <person name="Harrison M."/>
            <person name="Strong C."/>
            <person name="Farmer C."/>
            <person name="Delahaunty K."/>
            <person name="Markovic C."/>
            <person name="Hall O."/>
            <person name="Minx P."/>
            <person name="Tomlinson C."/>
            <person name="Mitreva M."/>
            <person name="Hou S."/>
            <person name="Chen J."/>
            <person name="Wollam A."/>
            <person name="Pepin K.H."/>
            <person name="Johnson M."/>
            <person name="Bhonagiri V."/>
            <person name="Zhang X."/>
            <person name="Suruliraj S."/>
            <person name="Warren W."/>
            <person name="Chinwalla A."/>
            <person name="Mardis E.R."/>
            <person name="Wilson R.K."/>
        </authorList>
    </citation>
    <scope>NUCLEOTIDE SEQUENCE [LARGE SCALE GENOMIC DNA]</scope>
    <source>
        <strain evidence="3 4">F0359</strain>
    </source>
</reference>
<dbReference type="Proteomes" id="UP000003195">
    <property type="component" value="Unassembled WGS sequence"/>
</dbReference>
<dbReference type="STRING" id="706434.HMPREF9429_00162"/>
<gene>
    <name evidence="3" type="ORF">HMPREF9429_00162</name>
</gene>
<protein>
    <submittedName>
        <fullName evidence="3">Putative phage tail tape measure protein, lambda family</fullName>
    </submittedName>
</protein>
<feature type="coiled-coil region" evidence="1">
    <location>
        <begin position="557"/>
        <end position="655"/>
    </location>
</feature>
<proteinExistence type="predicted"/>
<dbReference type="AlphaFoldDB" id="E2Z9Q6"/>
<evidence type="ECO:0000313" key="3">
    <source>
        <dbReference type="EMBL" id="EFQ04956.1"/>
    </source>
</evidence>
<name>E2Z9Q6_9FIRM</name>
<evidence type="ECO:0000256" key="1">
    <source>
        <dbReference type="SAM" id="Coils"/>
    </source>
</evidence>
<feature type="non-terminal residue" evidence="3">
    <location>
        <position position="1"/>
    </location>
</feature>
<keyword evidence="4" id="KW-1185">Reference proteome</keyword>
<keyword evidence="1" id="KW-0175">Coiled coil</keyword>
<dbReference type="HOGENOM" id="CLU_302971_0_0_9"/>
<feature type="region of interest" description="Disordered" evidence="2">
    <location>
        <begin position="323"/>
        <end position="347"/>
    </location>
</feature>
<dbReference type="RefSeq" id="WP_006940894.1">
    <property type="nucleotide sequence ID" value="NZ_GL538180.1"/>
</dbReference>
<comment type="caution">
    <text evidence="3">The sequence shown here is derived from an EMBL/GenBank/DDBJ whole genome shotgun (WGS) entry which is preliminary data.</text>
</comment>
<sequence length="984" mass="105024">AAYEALKLAKKAASAVSRVVDTVRSSTVDQANEAQQQALSKAQERRINKAIADSDRMYAQMRREAIKTANQQNLSAEETQAYMAEKFTQIGLESAQAAERIRVEMTRAFAAVNVEAEKSAAVVSEAVKASAYTTETTTATKVEANNAVIASNAKVAESEVAIGAAAREAAAVKELAASAEVTANERVMVSNAAVGESAMAAGAASVRASEAVTAATATTTQATTALGGAHEKAGVASVLSSQKSVSGLARLPGAIGKVTSVLFDLAGGWMGVAAAALYAAYCAYKYFNAKYEAAQKNTWTGDDGYTYTAHDGRIWRQIQEDNNSISADPTGQGSRANGGVSEEAVQEGTEAYAREYSNWYNAGGGKDFADAEAQRQAAEAAVNNVQIPSYDFSPDTGVSGGTHVENEQTYDVRGGAIYNAGRWSGLNYGTGENEVVCTTYVENVWSDAGVSNAWNLGPWAPDWAENAGSAFHPTDAYGNGYEAHAGDAVITNNGGHVIMLDANASGYYAAAGSGRVSQHYDQDYREAFGGNIVGVISLTEFAGVTESGKALSISDVRKQAEQRAKDIANARKDLKGLENDLDKALLNDTGTEFEKSIANMNSQAKKYEDQIRKIKNVSKDIDTTHAEDLLKQWKIEEAAKAMEALTQRRVAVKTDLAKINADLKGDYVSVAQAEFEATVQSLDKLRKAKLKEIQATKDDYEALKEANEWYTAAYLQAVQKREDAEREAYEKSVQWSIQRGDTQGLMNALQSKGANDEKAWNDKEQALQTYYEFWQKAHMSTAEMITAGSGQIASGIQGVFEALANGSESAKDSLRSLGKVFQKTITQMVAQMAANKIATLLFGSWLGEGKSSSGFSFNGNLLDAASFRPYIPRLGVPRPFATGGLVTAPTMGLIGEAGNDEAVFPLTDEVYSRVAKGIVQNQGPNGGTVAAPVINIINNSQSKVNVQSSNYDNQMKRYIINVVVDAAETDEGGMARAIRNISKG</sequence>
<dbReference type="EMBL" id="AECS01000006">
    <property type="protein sequence ID" value="EFQ04956.1"/>
    <property type="molecule type" value="Genomic_DNA"/>
</dbReference>
<accession>E2Z9Q6</accession>
<dbReference type="eggNOG" id="COG3064">
    <property type="taxonomic scope" value="Bacteria"/>
</dbReference>
<feature type="compositionally biased region" description="Polar residues" evidence="2">
    <location>
        <begin position="323"/>
        <end position="335"/>
    </location>
</feature>
<organism evidence="3 4">
    <name type="scientific">Megasphaera micronuciformis F0359</name>
    <dbReference type="NCBI Taxonomy" id="706434"/>
    <lineage>
        <taxon>Bacteria</taxon>
        <taxon>Bacillati</taxon>
        <taxon>Bacillota</taxon>
        <taxon>Negativicutes</taxon>
        <taxon>Veillonellales</taxon>
        <taxon>Veillonellaceae</taxon>
        <taxon>Megasphaera</taxon>
    </lineage>
</organism>